<accession>A0A921G9J8</accession>
<proteinExistence type="predicted"/>
<organism evidence="2 3">
    <name type="scientific">Thomasclavelia spiroformis</name>
    <dbReference type="NCBI Taxonomy" id="29348"/>
    <lineage>
        <taxon>Bacteria</taxon>
        <taxon>Bacillati</taxon>
        <taxon>Bacillota</taxon>
        <taxon>Erysipelotrichia</taxon>
        <taxon>Erysipelotrichales</taxon>
        <taxon>Coprobacillaceae</taxon>
        <taxon>Thomasclavelia</taxon>
    </lineage>
</organism>
<comment type="caution">
    <text evidence="2">The sequence shown here is derived from an EMBL/GenBank/DDBJ whole genome shotgun (WGS) entry which is preliminary data.</text>
</comment>
<dbReference type="AlphaFoldDB" id="A0A921G9J8"/>
<dbReference type="InterPro" id="IPR047951">
    <property type="entry name" value="Transpos_ISL3"/>
</dbReference>
<dbReference type="Proteomes" id="UP000749320">
    <property type="component" value="Unassembled WGS sequence"/>
</dbReference>
<feature type="domain" description="Transposase IS204/IS1001/IS1096/IS1165 DDE" evidence="1">
    <location>
        <begin position="135"/>
        <end position="309"/>
    </location>
</feature>
<reference evidence="2" key="2">
    <citation type="submission" date="2021-09" db="EMBL/GenBank/DDBJ databases">
        <authorList>
            <person name="Gilroy R."/>
        </authorList>
    </citation>
    <scope>NUCLEOTIDE SEQUENCE</scope>
    <source>
        <strain evidence="2">CHK193-16274</strain>
    </source>
</reference>
<sequence length="311" mass="36841">MDLEVNFNQNKLYIKLKKIIKCCSNCGSVDFLSKGFYKTCLIGCPFNGKPTLIVCKLRKYVCKDCHSYFVENNPIVYKNSNLTRTAVITILDELKPYTATYSQVGRRFGISTTQVINLFDKYVRVKRKQLPGILLIDEFFFSRKTKFKYPAILMNFENNLIIDVLKSRKQEITVDYFFHIPNKEKEAVEFICTDMSYTFKPLLKLYFPHSTLLVDHFHVIKYINDQLNNTRIRIMRKYANDKTSLEYRLLKKRYKLLLKNKEDLDNFTLKKDKILNYTLTQAEVVHQLTLIDDEINKAYKLKELYTDLLKI</sequence>
<protein>
    <submittedName>
        <fullName evidence="2">Transposase</fullName>
    </submittedName>
</protein>
<dbReference type="Pfam" id="PF01610">
    <property type="entry name" value="DDE_Tnp_ISL3"/>
    <property type="match status" value="1"/>
</dbReference>
<reference evidence="2" key="1">
    <citation type="journal article" date="2021" name="PeerJ">
        <title>Extensive microbial diversity within the chicken gut microbiome revealed by metagenomics and culture.</title>
        <authorList>
            <person name="Gilroy R."/>
            <person name="Ravi A."/>
            <person name="Getino M."/>
            <person name="Pursley I."/>
            <person name="Horton D.L."/>
            <person name="Alikhan N.F."/>
            <person name="Baker D."/>
            <person name="Gharbi K."/>
            <person name="Hall N."/>
            <person name="Watson M."/>
            <person name="Adriaenssens E.M."/>
            <person name="Foster-Nyarko E."/>
            <person name="Jarju S."/>
            <person name="Secka A."/>
            <person name="Antonio M."/>
            <person name="Oren A."/>
            <person name="Chaudhuri R.R."/>
            <person name="La Ragione R."/>
            <person name="Hildebrand F."/>
            <person name="Pallen M.J."/>
        </authorList>
    </citation>
    <scope>NUCLEOTIDE SEQUENCE</scope>
    <source>
        <strain evidence="2">CHK193-16274</strain>
    </source>
</reference>
<name>A0A921G9J8_9FIRM</name>
<evidence type="ECO:0000313" key="3">
    <source>
        <dbReference type="Proteomes" id="UP000749320"/>
    </source>
</evidence>
<dbReference type="PANTHER" id="PTHR33498">
    <property type="entry name" value="TRANSPOSASE FOR INSERTION SEQUENCE ELEMENT IS1557"/>
    <property type="match status" value="1"/>
</dbReference>
<evidence type="ECO:0000259" key="1">
    <source>
        <dbReference type="Pfam" id="PF01610"/>
    </source>
</evidence>
<dbReference type="EMBL" id="DYWV01000077">
    <property type="protein sequence ID" value="HJF39733.1"/>
    <property type="molecule type" value="Genomic_DNA"/>
</dbReference>
<gene>
    <name evidence="2" type="ORF">K8V91_02305</name>
</gene>
<dbReference type="PANTHER" id="PTHR33498:SF1">
    <property type="entry name" value="TRANSPOSASE FOR INSERTION SEQUENCE ELEMENT IS1557"/>
    <property type="match status" value="1"/>
</dbReference>
<evidence type="ECO:0000313" key="2">
    <source>
        <dbReference type="EMBL" id="HJF39733.1"/>
    </source>
</evidence>
<dbReference type="InterPro" id="IPR002560">
    <property type="entry name" value="Transposase_DDE"/>
</dbReference>